<keyword evidence="3" id="KW-1185">Reference proteome</keyword>
<dbReference type="Proteomes" id="UP000193411">
    <property type="component" value="Unassembled WGS sequence"/>
</dbReference>
<dbReference type="InterPro" id="IPR001810">
    <property type="entry name" value="F-box_dom"/>
</dbReference>
<dbReference type="SUPFAM" id="SSF81383">
    <property type="entry name" value="F-box domain"/>
    <property type="match status" value="1"/>
</dbReference>
<evidence type="ECO:0000259" key="1">
    <source>
        <dbReference type="PROSITE" id="PS50181"/>
    </source>
</evidence>
<protein>
    <recommendedName>
        <fullName evidence="1">F-box domain-containing protein</fullName>
    </recommendedName>
</protein>
<feature type="domain" description="F-box" evidence="1">
    <location>
        <begin position="204"/>
        <end position="252"/>
    </location>
</feature>
<dbReference type="PROSITE" id="PS50181">
    <property type="entry name" value="FBOX"/>
    <property type="match status" value="1"/>
</dbReference>
<dbReference type="CDD" id="cd09917">
    <property type="entry name" value="F-box_SF"/>
    <property type="match status" value="1"/>
</dbReference>
<gene>
    <name evidence="2" type="ORF">BCR44DRAFT_37538</name>
</gene>
<name>A0A1Y2HZ62_9FUNG</name>
<organism evidence="2 3">
    <name type="scientific">Catenaria anguillulae PL171</name>
    <dbReference type="NCBI Taxonomy" id="765915"/>
    <lineage>
        <taxon>Eukaryota</taxon>
        <taxon>Fungi</taxon>
        <taxon>Fungi incertae sedis</taxon>
        <taxon>Blastocladiomycota</taxon>
        <taxon>Blastocladiomycetes</taxon>
        <taxon>Blastocladiales</taxon>
        <taxon>Catenariaceae</taxon>
        <taxon>Catenaria</taxon>
    </lineage>
</organism>
<evidence type="ECO:0000313" key="3">
    <source>
        <dbReference type="Proteomes" id="UP000193411"/>
    </source>
</evidence>
<dbReference type="InterPro" id="IPR036047">
    <property type="entry name" value="F-box-like_dom_sf"/>
</dbReference>
<reference evidence="2 3" key="1">
    <citation type="submission" date="2016-07" db="EMBL/GenBank/DDBJ databases">
        <title>Pervasive Adenine N6-methylation of Active Genes in Fungi.</title>
        <authorList>
            <consortium name="DOE Joint Genome Institute"/>
            <person name="Mondo S.J."/>
            <person name="Dannebaum R.O."/>
            <person name="Kuo R.C."/>
            <person name="Labutti K."/>
            <person name="Haridas S."/>
            <person name="Kuo A."/>
            <person name="Salamov A."/>
            <person name="Ahrendt S.R."/>
            <person name="Lipzen A."/>
            <person name="Sullivan W."/>
            <person name="Andreopoulos W.B."/>
            <person name="Clum A."/>
            <person name="Lindquist E."/>
            <person name="Daum C."/>
            <person name="Ramamoorthy G.K."/>
            <person name="Gryganskyi A."/>
            <person name="Culley D."/>
            <person name="Magnuson J.K."/>
            <person name="James T.Y."/>
            <person name="O'Malley M.A."/>
            <person name="Stajich J.E."/>
            <person name="Spatafora J.W."/>
            <person name="Visel A."/>
            <person name="Grigoriev I.V."/>
        </authorList>
    </citation>
    <scope>NUCLEOTIDE SEQUENCE [LARGE SCALE GENOMIC DNA]</scope>
    <source>
        <strain evidence="2 3">PL171</strain>
    </source>
</reference>
<dbReference type="SMART" id="SM00256">
    <property type="entry name" value="FBOX"/>
    <property type="match status" value="1"/>
</dbReference>
<evidence type="ECO:0000313" key="2">
    <source>
        <dbReference type="EMBL" id="ORZ38462.1"/>
    </source>
</evidence>
<comment type="caution">
    <text evidence="2">The sequence shown here is derived from an EMBL/GenBank/DDBJ whole genome shotgun (WGS) entry which is preliminary data.</text>
</comment>
<dbReference type="EMBL" id="MCFL01000008">
    <property type="protein sequence ID" value="ORZ38462.1"/>
    <property type="molecule type" value="Genomic_DNA"/>
</dbReference>
<proteinExistence type="predicted"/>
<dbReference type="AlphaFoldDB" id="A0A1Y2HZ62"/>
<sequence>MSMHGLPQPLDVQLATLRSHISGADDNASASDARRLAALPKHVLRTEEHQVFALLNLAIQNDLPQAVSEILLLLDPEAILWDEIAPHAVFQDRPNALRSILSHPQFPGFEIEVFYSAHQNGSSEILELLVGLGDIDDVLSAIQFAYEDCGFSNRVVMSLDRAHVALADALIHGPHAWRPLCPEPVHAPQNLPAKPLQSVDEASTQTLITLPYDIVAHLVTFLDIKSLIRLRQACKIFHDSIPIEPFHHFEHLENLAVHIFNATHVAHNAQSMLQNLLQLPMLAGYVEEPEMLQYLAAVRAGDDVVAHKMFLQLNKEYTAMYVGFDLILQSIAHVPPCETIPAGFLNIFSELLHELSFESWYSFLHVPAFQRSVSLLEAPSLCANPTADQFTFSLMLSLVQGNQERALDLLQSIRDTGTRATAMRDSLGHTIVVASRFGLLRVLNYVLDTMWVSRDFQKCLTVCGAWCYAIAGENGTALDMLLAWLPHTFDYLSIGNDDELQASLRAAGKVGRLDWALKLIRHIGMVNPMRTMAHVIVPWAVPRGIGENDD</sequence>
<dbReference type="Pfam" id="PF00646">
    <property type="entry name" value="F-box"/>
    <property type="match status" value="1"/>
</dbReference>
<accession>A0A1Y2HZ62</accession>